<accession>A0A1H2D7H8</accession>
<dbReference type="AlphaFoldDB" id="A0A1H2D7H8"/>
<name>A0A1H2D7H8_9ACTN</name>
<organism evidence="1 2">
    <name type="scientific">Actinoplanes derwentensis</name>
    <dbReference type="NCBI Taxonomy" id="113562"/>
    <lineage>
        <taxon>Bacteria</taxon>
        <taxon>Bacillati</taxon>
        <taxon>Actinomycetota</taxon>
        <taxon>Actinomycetes</taxon>
        <taxon>Micromonosporales</taxon>
        <taxon>Micromonosporaceae</taxon>
        <taxon>Actinoplanes</taxon>
    </lineage>
</organism>
<keyword evidence="2" id="KW-1185">Reference proteome</keyword>
<reference evidence="1 2" key="1">
    <citation type="submission" date="2016-10" db="EMBL/GenBank/DDBJ databases">
        <authorList>
            <person name="de Groot N.N."/>
        </authorList>
    </citation>
    <scope>NUCLEOTIDE SEQUENCE [LARGE SCALE GENOMIC DNA]</scope>
    <source>
        <strain evidence="1 2">DSM 43941</strain>
    </source>
</reference>
<gene>
    <name evidence="1" type="ORF">SAMN04489716_8402</name>
</gene>
<proteinExistence type="predicted"/>
<protein>
    <submittedName>
        <fullName evidence="1">Uncharacterized protein</fullName>
    </submittedName>
</protein>
<dbReference type="Proteomes" id="UP000198688">
    <property type="component" value="Chromosome I"/>
</dbReference>
<evidence type="ECO:0000313" key="1">
    <source>
        <dbReference type="EMBL" id="SDT78507.1"/>
    </source>
</evidence>
<dbReference type="RefSeq" id="WP_157752000.1">
    <property type="nucleotide sequence ID" value="NZ_BOMJ01000082.1"/>
</dbReference>
<sequence length="63" mass="7055">MSVALYALQARVDEQEELLVGALTELSDAMDSRRRLLVVEPLGSYSGLAGVDLPEIREQFYNR</sequence>
<dbReference type="EMBL" id="LT629758">
    <property type="protein sequence ID" value="SDT78507.1"/>
    <property type="molecule type" value="Genomic_DNA"/>
</dbReference>
<evidence type="ECO:0000313" key="2">
    <source>
        <dbReference type="Proteomes" id="UP000198688"/>
    </source>
</evidence>